<dbReference type="InterPro" id="IPR036116">
    <property type="entry name" value="FN3_sf"/>
</dbReference>
<feature type="signal peptide" evidence="2">
    <location>
        <begin position="1"/>
        <end position="31"/>
    </location>
</feature>
<organism evidence="4 5">
    <name type="scientific">Zhenpiania hominis</name>
    <dbReference type="NCBI Taxonomy" id="2763644"/>
    <lineage>
        <taxon>Bacteria</taxon>
        <taxon>Bacillati</taxon>
        <taxon>Bacillota</taxon>
        <taxon>Clostridia</taxon>
        <taxon>Peptostreptococcales</taxon>
        <taxon>Anaerovoracaceae</taxon>
        <taxon>Zhenpiania</taxon>
    </lineage>
</organism>
<gene>
    <name evidence="4" type="ORF">H9L42_10110</name>
</gene>
<name>A0A923SR13_9FIRM</name>
<evidence type="ECO:0000256" key="1">
    <source>
        <dbReference type="ARBA" id="ARBA00022737"/>
    </source>
</evidence>
<evidence type="ECO:0000256" key="2">
    <source>
        <dbReference type="SAM" id="SignalP"/>
    </source>
</evidence>
<dbReference type="SMART" id="SM00060">
    <property type="entry name" value="FN3"/>
    <property type="match status" value="2"/>
</dbReference>
<protein>
    <submittedName>
        <fullName evidence="4">Fibronectin type III domain-containing protein</fullName>
    </submittedName>
</protein>
<dbReference type="Proteomes" id="UP000602647">
    <property type="component" value="Unassembled WGS sequence"/>
</dbReference>
<dbReference type="InterPro" id="IPR050964">
    <property type="entry name" value="Striated_Muscle_Regulatory"/>
</dbReference>
<accession>A0A923SR13</accession>
<dbReference type="Gene3D" id="1.20.1270.90">
    <property type="entry name" value="AF1782-like"/>
    <property type="match status" value="1"/>
</dbReference>
<dbReference type="InterPro" id="IPR007329">
    <property type="entry name" value="FMN-bd"/>
</dbReference>
<evidence type="ECO:0000259" key="3">
    <source>
        <dbReference type="PROSITE" id="PS50853"/>
    </source>
</evidence>
<keyword evidence="5" id="KW-1185">Reference proteome</keyword>
<dbReference type="AlphaFoldDB" id="A0A923SR13"/>
<comment type="caution">
    <text evidence="4">The sequence shown here is derived from an EMBL/GenBank/DDBJ whole genome shotgun (WGS) entry which is preliminary data.</text>
</comment>
<dbReference type="EMBL" id="JACRYT010000010">
    <property type="protein sequence ID" value="MBC6680186.1"/>
    <property type="molecule type" value="Genomic_DNA"/>
</dbReference>
<sequence length="721" mass="78831">MERLREKKAIRWILAWLIVFTVAISSAPVMAAGESDTISFGTKGTQLTKGKTYIVPVSLKNASNLSQDSVAKACLGKYAQVDVDAEGSATFRTDLRRVKIGTATDYAKDIRVYQGEIGSEKVAATVLSEQTVTTTSGESETTKTVPKEIEFAIPTAVQDKDGVYISLYVDTMGYAPDTYILIDWEKAVESGAASLNYRKQGSDYVEQFGKYYIDADVTVEDGKISDLNISGREFAGTHEATNKAILASAIAGIKDKIIGLYDTDAEAINDVDVVTGATTSSKTIKAAVMDALGLEVQEEAIPEPPESVPEPGTYKVKIKDITDVVKHSLVESETGEAILRVDKNGKMTLSYKMISGTTKEPLHVLGLNGYYTDNNSPTEDTLSKDGIMYNMEECQGYQVVTDFVMPLSELSKYYYKNVYLYVEAMKNLDGLLSGVLFDHGKFNIKSTVTLYWDSLEKVDEADKSQLYSLCEKAMNVKRSSYTAASLANLDKALQNAKNIYFNVEAGDAQVKAAVTALNTALGSLKSNATITAAPKAPAGVKAASAAYNKVKVSWSKVSGATGYEVLQYNSSTKKYSRAALVKGTSYTKSGLKTGTKYSFRVRAYKTAGGKTVYSPYSNTVSAKPTLARVTKVKTKNNAGRNARITWKRVAGANGYKIYRATKKKGKYRAVKTLKSGRTVKFTNKKLKKGKRYYYKVRAYRNIGKKKVYGKSSIARSVKIRK</sequence>
<proteinExistence type="predicted"/>
<keyword evidence="2" id="KW-0732">Signal</keyword>
<reference evidence="4" key="1">
    <citation type="submission" date="2020-08" db="EMBL/GenBank/DDBJ databases">
        <title>Genome public.</title>
        <authorList>
            <person name="Liu C."/>
            <person name="Sun Q."/>
        </authorList>
    </citation>
    <scope>NUCLEOTIDE SEQUENCE</scope>
    <source>
        <strain evidence="4">BX12</strain>
    </source>
</reference>
<dbReference type="PANTHER" id="PTHR13817">
    <property type="entry name" value="TITIN"/>
    <property type="match status" value="1"/>
</dbReference>
<dbReference type="PANTHER" id="PTHR13817:SF73">
    <property type="entry name" value="FIBRONECTIN TYPE-III DOMAIN-CONTAINING PROTEIN"/>
    <property type="match status" value="1"/>
</dbReference>
<dbReference type="Pfam" id="PF00041">
    <property type="entry name" value="fn3"/>
    <property type="match status" value="1"/>
</dbReference>
<dbReference type="InterPro" id="IPR013783">
    <property type="entry name" value="Ig-like_fold"/>
</dbReference>
<evidence type="ECO:0000313" key="5">
    <source>
        <dbReference type="Proteomes" id="UP000602647"/>
    </source>
</evidence>
<feature type="domain" description="Fibronectin type-III" evidence="3">
    <location>
        <begin position="533"/>
        <end position="628"/>
    </location>
</feature>
<dbReference type="GO" id="GO:0010181">
    <property type="term" value="F:FMN binding"/>
    <property type="evidence" value="ECO:0007669"/>
    <property type="project" value="InterPro"/>
</dbReference>
<dbReference type="Gene3D" id="2.60.40.10">
    <property type="entry name" value="Immunoglobulins"/>
    <property type="match status" value="2"/>
</dbReference>
<dbReference type="Gene3D" id="3.90.1010.20">
    <property type="match status" value="1"/>
</dbReference>
<dbReference type="SUPFAM" id="SSF49265">
    <property type="entry name" value="Fibronectin type III"/>
    <property type="match status" value="1"/>
</dbReference>
<evidence type="ECO:0000313" key="4">
    <source>
        <dbReference type="EMBL" id="MBC6680186.1"/>
    </source>
</evidence>
<dbReference type="CDD" id="cd00063">
    <property type="entry name" value="FN3"/>
    <property type="match status" value="2"/>
</dbReference>
<dbReference type="PROSITE" id="PS50853">
    <property type="entry name" value="FN3"/>
    <property type="match status" value="1"/>
</dbReference>
<feature type="chain" id="PRO_5038012193" evidence="2">
    <location>
        <begin position="32"/>
        <end position="721"/>
    </location>
</feature>
<dbReference type="InterPro" id="IPR003961">
    <property type="entry name" value="FN3_dom"/>
</dbReference>
<dbReference type="GO" id="GO:0016020">
    <property type="term" value="C:membrane"/>
    <property type="evidence" value="ECO:0007669"/>
    <property type="project" value="InterPro"/>
</dbReference>
<dbReference type="RefSeq" id="WP_187303285.1">
    <property type="nucleotide sequence ID" value="NZ_JACRYT010000010.1"/>
</dbReference>
<dbReference type="Pfam" id="PF04205">
    <property type="entry name" value="FMN_bind"/>
    <property type="match status" value="1"/>
</dbReference>
<keyword evidence="1" id="KW-0677">Repeat</keyword>